<dbReference type="PROSITE" id="PS50994">
    <property type="entry name" value="INTEGRASE"/>
    <property type="match status" value="1"/>
</dbReference>
<feature type="compositionally biased region" description="Basic and acidic residues" evidence="1">
    <location>
        <begin position="297"/>
        <end position="309"/>
    </location>
</feature>
<name>A0A1H8R2V3_9ACTN</name>
<proteinExistence type="predicted"/>
<dbReference type="InterPro" id="IPR036397">
    <property type="entry name" value="RNaseH_sf"/>
</dbReference>
<dbReference type="GO" id="GO:0003676">
    <property type="term" value="F:nucleic acid binding"/>
    <property type="evidence" value="ECO:0007669"/>
    <property type="project" value="InterPro"/>
</dbReference>
<evidence type="ECO:0000313" key="4">
    <source>
        <dbReference type="Proteomes" id="UP000182975"/>
    </source>
</evidence>
<dbReference type="Gene3D" id="3.30.420.10">
    <property type="entry name" value="Ribonuclease H-like superfamily/Ribonuclease H"/>
    <property type="match status" value="1"/>
</dbReference>
<feature type="compositionally biased region" description="Basic residues" evidence="1">
    <location>
        <begin position="261"/>
        <end position="279"/>
    </location>
</feature>
<accession>A0A1H8R2V3</accession>
<keyword evidence="4" id="KW-1185">Reference proteome</keyword>
<feature type="domain" description="Integrase catalytic" evidence="2">
    <location>
        <begin position="109"/>
        <end position="285"/>
    </location>
</feature>
<feature type="region of interest" description="Disordered" evidence="1">
    <location>
        <begin position="261"/>
        <end position="316"/>
    </location>
</feature>
<dbReference type="InterPro" id="IPR012337">
    <property type="entry name" value="RNaseH-like_sf"/>
</dbReference>
<dbReference type="InterPro" id="IPR025682">
    <property type="entry name" value="CpXC_dom"/>
</dbReference>
<dbReference type="PANTHER" id="PTHR35004">
    <property type="entry name" value="TRANSPOSASE RV3428C-RELATED"/>
    <property type="match status" value="1"/>
</dbReference>
<organism evidence="3 4">
    <name type="scientific">Denitrobacterium detoxificans</name>
    <dbReference type="NCBI Taxonomy" id="79604"/>
    <lineage>
        <taxon>Bacteria</taxon>
        <taxon>Bacillati</taxon>
        <taxon>Actinomycetota</taxon>
        <taxon>Coriobacteriia</taxon>
        <taxon>Eggerthellales</taxon>
        <taxon>Eggerthellaceae</taxon>
        <taxon>Denitrobacterium</taxon>
    </lineage>
</organism>
<gene>
    <name evidence="3" type="ORF">SAMN02910314_00637</name>
</gene>
<reference evidence="4" key="1">
    <citation type="submission" date="2016-10" db="EMBL/GenBank/DDBJ databases">
        <authorList>
            <person name="Varghese N."/>
        </authorList>
    </citation>
    <scope>NUCLEOTIDE SEQUENCE [LARGE SCALE GENOMIC DNA]</scope>
    <source>
        <strain evidence="4">DSM 21843</strain>
    </source>
</reference>
<dbReference type="EMBL" id="FOEC01000003">
    <property type="protein sequence ID" value="SEO60720.1"/>
    <property type="molecule type" value="Genomic_DNA"/>
</dbReference>
<dbReference type="PANTHER" id="PTHR35004:SF7">
    <property type="entry name" value="INTEGRASE PROTEIN"/>
    <property type="match status" value="1"/>
</dbReference>
<evidence type="ECO:0000256" key="1">
    <source>
        <dbReference type="SAM" id="MobiDB-lite"/>
    </source>
</evidence>
<dbReference type="AlphaFoldDB" id="A0A1H8R2V3"/>
<evidence type="ECO:0000313" key="3">
    <source>
        <dbReference type="EMBL" id="SEO60720.1"/>
    </source>
</evidence>
<dbReference type="Pfam" id="PF14353">
    <property type="entry name" value="CpXC"/>
    <property type="match status" value="1"/>
</dbReference>
<evidence type="ECO:0000259" key="2">
    <source>
        <dbReference type="PROSITE" id="PS50994"/>
    </source>
</evidence>
<dbReference type="GO" id="GO:0015074">
    <property type="term" value="P:DNA integration"/>
    <property type="evidence" value="ECO:0007669"/>
    <property type="project" value="InterPro"/>
</dbReference>
<dbReference type="Proteomes" id="UP000182975">
    <property type="component" value="Unassembled WGS sequence"/>
</dbReference>
<dbReference type="InterPro" id="IPR001584">
    <property type="entry name" value="Integrase_cat-core"/>
</dbReference>
<sequence>MYRQLGTKPSFTEIGKRYGLDRHTVAKYWNSGGQLEDARRERASGFDQVRDIIEEKAKLPGSKVRPIHEYLLHRRPNLELPGYTTLVHYMHKHDIVCGIPDEGSEPHPRYETPAGKQLQFDWKEDITMHDRHGRRCDFNVFSATLGASRLHRFRYSRLKTTDDTLRCLLSVAVANGGFARKALTDNMSSLVTISNGRRRRSERAWRFAKEAGFEIELAKVRTPQTKGKDESANRFLTRLAVYEGDFEDEADLVAAIAHRGALQRRARRDHGRATRRPVHARREGRAAADRQPPAPRGDGRGRERADGAAHHARARVRPRVVGAEALHWARGQGLRHAVGPDRRHPELAERLLAGTLFEFTCPECGYSASLRSPCLYLDPEHGACVYLVVNEEMAQRAAGMFTELDGEDSAIGHSEKRIVFDRQDLKGVAVALANGLDDRVVEILKTAVAGTARQQGGVAPGGECEVDLVGTEDGDLLFSVVADGNSLTAALPRGAYGLYADALARSSMAGDQPLVVDRAWAERAVDAFSEEGIL</sequence>
<dbReference type="SUPFAM" id="SSF53098">
    <property type="entry name" value="Ribonuclease H-like"/>
    <property type="match status" value="1"/>
</dbReference>
<protein>
    <submittedName>
        <fullName evidence="3">Transposase</fullName>
    </submittedName>
</protein>